<dbReference type="GeneID" id="89933385"/>
<evidence type="ECO:0000313" key="2">
    <source>
        <dbReference type="Proteomes" id="UP001302812"/>
    </source>
</evidence>
<sequence length="129" mass="14258">MGKNRTAIAWFLSGRGFGALSSDGGDLQKYDWTDAHGEVRGIMGLANQRCVWRSLVWAGSWIAVEFRTVNRGGFVLRACDCKMLRAPVLAKPCQMLASQQQVCHSLVLRSAASSSQWPADRFDCNSRCC</sequence>
<gene>
    <name evidence="1" type="ORF">N656DRAFT_329718</name>
</gene>
<reference evidence="1" key="1">
    <citation type="journal article" date="2023" name="Mol. Phylogenet. Evol.">
        <title>Genome-scale phylogeny and comparative genomics of the fungal order Sordariales.</title>
        <authorList>
            <person name="Hensen N."/>
            <person name="Bonometti L."/>
            <person name="Westerberg I."/>
            <person name="Brannstrom I.O."/>
            <person name="Guillou S."/>
            <person name="Cros-Aarteil S."/>
            <person name="Calhoun S."/>
            <person name="Haridas S."/>
            <person name="Kuo A."/>
            <person name="Mondo S."/>
            <person name="Pangilinan J."/>
            <person name="Riley R."/>
            <person name="LaButti K."/>
            <person name="Andreopoulos B."/>
            <person name="Lipzen A."/>
            <person name="Chen C."/>
            <person name="Yan M."/>
            <person name="Daum C."/>
            <person name="Ng V."/>
            <person name="Clum A."/>
            <person name="Steindorff A."/>
            <person name="Ohm R.A."/>
            <person name="Martin F."/>
            <person name="Silar P."/>
            <person name="Natvig D.O."/>
            <person name="Lalanne C."/>
            <person name="Gautier V."/>
            <person name="Ament-Velasquez S.L."/>
            <person name="Kruys A."/>
            <person name="Hutchinson M.I."/>
            <person name="Powell A.J."/>
            <person name="Barry K."/>
            <person name="Miller A.N."/>
            <person name="Grigoriev I.V."/>
            <person name="Debuchy R."/>
            <person name="Gladieux P."/>
            <person name="Hiltunen Thoren M."/>
            <person name="Johannesson H."/>
        </authorList>
    </citation>
    <scope>NUCLEOTIDE SEQUENCE</scope>
    <source>
        <strain evidence="1">CBS 508.74</strain>
    </source>
</reference>
<organism evidence="1 2">
    <name type="scientific">Canariomyces notabilis</name>
    <dbReference type="NCBI Taxonomy" id="2074819"/>
    <lineage>
        <taxon>Eukaryota</taxon>
        <taxon>Fungi</taxon>
        <taxon>Dikarya</taxon>
        <taxon>Ascomycota</taxon>
        <taxon>Pezizomycotina</taxon>
        <taxon>Sordariomycetes</taxon>
        <taxon>Sordariomycetidae</taxon>
        <taxon>Sordariales</taxon>
        <taxon>Chaetomiaceae</taxon>
        <taxon>Canariomyces</taxon>
    </lineage>
</organism>
<accession>A0AAN6TA34</accession>
<protein>
    <submittedName>
        <fullName evidence="1">Uncharacterized protein</fullName>
    </submittedName>
</protein>
<keyword evidence="2" id="KW-1185">Reference proteome</keyword>
<dbReference type="EMBL" id="MU853355">
    <property type="protein sequence ID" value="KAK4109604.1"/>
    <property type="molecule type" value="Genomic_DNA"/>
</dbReference>
<reference evidence="1" key="2">
    <citation type="submission" date="2023-05" db="EMBL/GenBank/DDBJ databases">
        <authorList>
            <consortium name="Lawrence Berkeley National Laboratory"/>
            <person name="Steindorff A."/>
            <person name="Hensen N."/>
            <person name="Bonometti L."/>
            <person name="Westerberg I."/>
            <person name="Brannstrom I.O."/>
            <person name="Guillou S."/>
            <person name="Cros-Aarteil S."/>
            <person name="Calhoun S."/>
            <person name="Haridas S."/>
            <person name="Kuo A."/>
            <person name="Mondo S."/>
            <person name="Pangilinan J."/>
            <person name="Riley R."/>
            <person name="Labutti K."/>
            <person name="Andreopoulos B."/>
            <person name="Lipzen A."/>
            <person name="Chen C."/>
            <person name="Yanf M."/>
            <person name="Daum C."/>
            <person name="Ng V."/>
            <person name="Clum A."/>
            <person name="Ohm R."/>
            <person name="Martin F."/>
            <person name="Silar P."/>
            <person name="Natvig D."/>
            <person name="Lalanne C."/>
            <person name="Gautier V."/>
            <person name="Ament-Velasquez S.L."/>
            <person name="Kruys A."/>
            <person name="Hutchinson M.I."/>
            <person name="Powell A.J."/>
            <person name="Barry K."/>
            <person name="Miller A.N."/>
            <person name="Grigoriev I.V."/>
            <person name="Debuchy R."/>
            <person name="Gladieux P."/>
            <person name="Thoren M.H."/>
            <person name="Johannesson H."/>
        </authorList>
    </citation>
    <scope>NUCLEOTIDE SEQUENCE</scope>
    <source>
        <strain evidence="1">CBS 508.74</strain>
    </source>
</reference>
<evidence type="ECO:0000313" key="1">
    <source>
        <dbReference type="EMBL" id="KAK4109604.1"/>
    </source>
</evidence>
<dbReference type="AlphaFoldDB" id="A0AAN6TA34"/>
<comment type="caution">
    <text evidence="1">The sequence shown here is derived from an EMBL/GenBank/DDBJ whole genome shotgun (WGS) entry which is preliminary data.</text>
</comment>
<dbReference type="RefSeq" id="XP_064667174.1">
    <property type="nucleotide sequence ID" value="XM_064809262.1"/>
</dbReference>
<name>A0AAN6TA34_9PEZI</name>
<dbReference type="Proteomes" id="UP001302812">
    <property type="component" value="Unassembled WGS sequence"/>
</dbReference>
<proteinExistence type="predicted"/>